<feature type="compositionally biased region" description="Basic and acidic residues" evidence="12">
    <location>
        <begin position="25"/>
        <end position="36"/>
    </location>
</feature>
<dbReference type="Proteomes" id="UP000039865">
    <property type="component" value="Unassembled WGS sequence"/>
</dbReference>
<dbReference type="FunFam" id="1.10.510.10:FF:000040">
    <property type="entry name" value="Mitogen-activated protein kinase"/>
    <property type="match status" value="1"/>
</dbReference>
<comment type="similarity">
    <text evidence="11">Belongs to the protein kinase superfamily. Ser/Thr protein kinase family. MAP kinase subfamily.</text>
</comment>
<evidence type="ECO:0000256" key="4">
    <source>
        <dbReference type="ARBA" id="ARBA00022553"/>
    </source>
</evidence>
<feature type="region of interest" description="Disordered" evidence="12">
    <location>
        <begin position="1"/>
        <end position="36"/>
    </location>
</feature>
<reference evidence="14 15" key="1">
    <citation type="submission" date="2014-06" db="EMBL/GenBank/DDBJ databases">
        <authorList>
            <person name="Swart Estienne"/>
        </authorList>
    </citation>
    <scope>NUCLEOTIDE SEQUENCE [LARGE SCALE GENOMIC DNA]</scope>
    <source>
        <strain evidence="14 15">130c</strain>
    </source>
</reference>
<dbReference type="InterPro" id="IPR000719">
    <property type="entry name" value="Prot_kinase_dom"/>
</dbReference>
<evidence type="ECO:0000256" key="3">
    <source>
        <dbReference type="ARBA" id="ARBA00022527"/>
    </source>
</evidence>
<dbReference type="EC" id="2.7.11.24" evidence="2 11"/>
<evidence type="ECO:0000256" key="2">
    <source>
        <dbReference type="ARBA" id="ARBA00012411"/>
    </source>
</evidence>
<evidence type="ECO:0000256" key="12">
    <source>
        <dbReference type="SAM" id="MobiDB-lite"/>
    </source>
</evidence>
<sequence>MQQQQQKDKPKTAGSSQNQGSSSQADEKKRVQDQNNDKSTTFVVEDKFEYIKQIGHGAYGVVCSAYDHKSKTKVAIKKVPKAFEDLIDAKRIVREIKLLKFFDHENVIALIDVQKPPAPTGYEDIYIVTDLMETDMHRVIYSRQDLTDDHIQYFMYQLLRGCLYIHSANIIHRDLKPSNLLLNKNCDLKVCDFGLARGYEETTTTLTEYVVTRWYRAPEVILNASHYSNALDVWSIGCIFAELLGRAPLFPGDDYLDQIKRTIAVLGTPTSEDMTFIGNDLARKYIRKLPKRNKQSWSSLYPKGNPVALNLLGKMLVFNPEKRYTVKQCLKHPYFEGLHNEEAEPECEEPFDWTWDDFEPTKELLQQMVYEESMEFHHGEEDDEIV</sequence>
<evidence type="ECO:0000256" key="8">
    <source>
        <dbReference type="ARBA" id="ARBA00022840"/>
    </source>
</evidence>
<dbReference type="PANTHER" id="PTHR24055">
    <property type="entry name" value="MITOGEN-ACTIVATED PROTEIN KINASE"/>
    <property type="match status" value="1"/>
</dbReference>
<dbReference type="GO" id="GO:0004707">
    <property type="term" value="F:MAP kinase activity"/>
    <property type="evidence" value="ECO:0007669"/>
    <property type="project" value="UniProtKB-EC"/>
</dbReference>
<evidence type="ECO:0000256" key="7">
    <source>
        <dbReference type="ARBA" id="ARBA00022777"/>
    </source>
</evidence>
<organism evidence="14 15">
    <name type="scientific">Stylonychia lemnae</name>
    <name type="common">Ciliate</name>
    <dbReference type="NCBI Taxonomy" id="5949"/>
    <lineage>
        <taxon>Eukaryota</taxon>
        <taxon>Sar</taxon>
        <taxon>Alveolata</taxon>
        <taxon>Ciliophora</taxon>
        <taxon>Intramacronucleata</taxon>
        <taxon>Spirotrichea</taxon>
        <taxon>Stichotrichia</taxon>
        <taxon>Sporadotrichida</taxon>
        <taxon>Oxytrichidae</taxon>
        <taxon>Stylonychinae</taxon>
        <taxon>Stylonychia</taxon>
    </lineage>
</organism>
<feature type="compositionally biased region" description="Low complexity" evidence="12">
    <location>
        <begin position="14"/>
        <end position="24"/>
    </location>
</feature>
<comment type="cofactor">
    <cofactor evidence="1 11">
        <name>Mg(2+)</name>
        <dbReference type="ChEBI" id="CHEBI:18420"/>
    </cofactor>
</comment>
<evidence type="ECO:0000256" key="6">
    <source>
        <dbReference type="ARBA" id="ARBA00022741"/>
    </source>
</evidence>
<dbReference type="OMA" id="SFFDFDY"/>
<dbReference type="Gene3D" id="3.30.200.20">
    <property type="entry name" value="Phosphorylase Kinase, domain 1"/>
    <property type="match status" value="1"/>
</dbReference>
<protein>
    <recommendedName>
        <fullName evidence="2 11">Mitogen-activated protein kinase</fullName>
        <ecNumber evidence="2 11">2.7.11.24</ecNumber>
    </recommendedName>
</protein>
<keyword evidence="11" id="KW-0460">Magnesium</keyword>
<feature type="binding site" evidence="9">
    <location>
        <position position="78"/>
    </location>
    <ligand>
        <name>ATP</name>
        <dbReference type="ChEBI" id="CHEBI:30616"/>
    </ligand>
</feature>
<evidence type="ECO:0000259" key="13">
    <source>
        <dbReference type="PROSITE" id="PS50011"/>
    </source>
</evidence>
<evidence type="ECO:0000256" key="5">
    <source>
        <dbReference type="ARBA" id="ARBA00022679"/>
    </source>
</evidence>
<evidence type="ECO:0000256" key="1">
    <source>
        <dbReference type="ARBA" id="ARBA00001946"/>
    </source>
</evidence>
<dbReference type="InterPro" id="IPR008271">
    <property type="entry name" value="Ser/Thr_kinase_AS"/>
</dbReference>
<keyword evidence="8 9" id="KW-0067">ATP-binding</keyword>
<dbReference type="CDD" id="cd07834">
    <property type="entry name" value="STKc_MAPK"/>
    <property type="match status" value="1"/>
</dbReference>
<evidence type="ECO:0000256" key="11">
    <source>
        <dbReference type="RuleBase" id="RU361165"/>
    </source>
</evidence>
<dbReference type="EMBL" id="CCKQ01019167">
    <property type="protein sequence ID" value="CDW91182.1"/>
    <property type="molecule type" value="Genomic_DNA"/>
</dbReference>
<dbReference type="FunFam" id="3.30.200.20:FF:000028">
    <property type="entry name" value="Mitogen-activated protein kinase"/>
    <property type="match status" value="1"/>
</dbReference>
<dbReference type="PROSITE" id="PS01351">
    <property type="entry name" value="MAPK"/>
    <property type="match status" value="1"/>
</dbReference>
<dbReference type="PROSITE" id="PS00108">
    <property type="entry name" value="PROTEIN_KINASE_ST"/>
    <property type="match status" value="1"/>
</dbReference>
<keyword evidence="3 10" id="KW-0723">Serine/threonine-protein kinase</keyword>
<keyword evidence="4" id="KW-0597">Phosphoprotein</keyword>
<evidence type="ECO:0000256" key="10">
    <source>
        <dbReference type="RuleBase" id="RU000304"/>
    </source>
</evidence>
<dbReference type="SMART" id="SM00220">
    <property type="entry name" value="S_TKc"/>
    <property type="match status" value="1"/>
</dbReference>
<comment type="activity regulation">
    <text evidence="11">Activated by threonine and tyrosine phosphorylation.</text>
</comment>
<dbReference type="AlphaFoldDB" id="A0A078BDA1"/>
<dbReference type="GO" id="GO:0005524">
    <property type="term" value="F:ATP binding"/>
    <property type="evidence" value="ECO:0007669"/>
    <property type="project" value="UniProtKB-UniRule"/>
</dbReference>
<dbReference type="PROSITE" id="PS50011">
    <property type="entry name" value="PROTEIN_KINASE_DOM"/>
    <property type="match status" value="1"/>
</dbReference>
<name>A0A078BDA1_STYLE</name>
<dbReference type="OrthoDB" id="192887at2759"/>
<keyword evidence="5 11" id="KW-0808">Transferase</keyword>
<dbReference type="InterPro" id="IPR017441">
    <property type="entry name" value="Protein_kinase_ATP_BS"/>
</dbReference>
<gene>
    <name evidence="14" type="primary">Contig11117.g11885</name>
    <name evidence="14" type="ORF">STYLEM_20334</name>
</gene>
<keyword evidence="7 11" id="KW-0418">Kinase</keyword>
<dbReference type="SUPFAM" id="SSF56112">
    <property type="entry name" value="Protein kinase-like (PK-like)"/>
    <property type="match status" value="1"/>
</dbReference>
<dbReference type="PROSITE" id="PS00107">
    <property type="entry name" value="PROTEIN_KINASE_ATP"/>
    <property type="match status" value="1"/>
</dbReference>
<feature type="compositionally biased region" description="Basic and acidic residues" evidence="12">
    <location>
        <begin position="1"/>
        <end position="11"/>
    </location>
</feature>
<dbReference type="InterPro" id="IPR003527">
    <property type="entry name" value="MAP_kinase_CS"/>
</dbReference>
<accession>A0A078BDA1</accession>
<dbReference type="InterPro" id="IPR050117">
    <property type="entry name" value="MAPK"/>
</dbReference>
<evidence type="ECO:0000313" key="14">
    <source>
        <dbReference type="EMBL" id="CDW91182.1"/>
    </source>
</evidence>
<evidence type="ECO:0000313" key="15">
    <source>
        <dbReference type="Proteomes" id="UP000039865"/>
    </source>
</evidence>
<evidence type="ECO:0000256" key="9">
    <source>
        <dbReference type="PROSITE-ProRule" id="PRU10141"/>
    </source>
</evidence>
<feature type="domain" description="Protein kinase" evidence="13">
    <location>
        <begin position="48"/>
        <end position="335"/>
    </location>
</feature>
<keyword evidence="6 9" id="KW-0547">Nucleotide-binding</keyword>
<dbReference type="Gene3D" id="1.10.510.10">
    <property type="entry name" value="Transferase(Phosphotransferase) domain 1"/>
    <property type="match status" value="1"/>
</dbReference>
<dbReference type="InterPro" id="IPR011009">
    <property type="entry name" value="Kinase-like_dom_sf"/>
</dbReference>
<keyword evidence="15" id="KW-1185">Reference proteome</keyword>
<comment type="catalytic activity">
    <reaction evidence="11">
        <text>L-threonyl-[protein] + ATP = O-phospho-L-threonyl-[protein] + ADP + H(+)</text>
        <dbReference type="Rhea" id="RHEA:46608"/>
        <dbReference type="Rhea" id="RHEA-COMP:11060"/>
        <dbReference type="Rhea" id="RHEA-COMP:11605"/>
        <dbReference type="ChEBI" id="CHEBI:15378"/>
        <dbReference type="ChEBI" id="CHEBI:30013"/>
        <dbReference type="ChEBI" id="CHEBI:30616"/>
        <dbReference type="ChEBI" id="CHEBI:61977"/>
        <dbReference type="ChEBI" id="CHEBI:456216"/>
        <dbReference type="EC" id="2.7.11.24"/>
    </reaction>
</comment>
<dbReference type="Pfam" id="PF00069">
    <property type="entry name" value="Pkinase"/>
    <property type="match status" value="1"/>
</dbReference>
<proteinExistence type="inferred from homology"/>
<dbReference type="InParanoid" id="A0A078BDA1"/>